<comment type="caution">
    <text evidence="1">The sequence shown here is derived from an EMBL/GenBank/DDBJ whole genome shotgun (WGS) entry which is preliminary data.</text>
</comment>
<sequence length="106" mass="11553">MWLMPCSSMSGKTTPMVVGLHAMLACHLSKMSWHACVGGLDSLTLTYYPKVSSSCSFHILHSPPLTTIPTVVIVVTYHPPATCKPFIRSPILLLYFLLSSSHIGAH</sequence>
<reference evidence="2" key="1">
    <citation type="journal article" date="2022" name="Mol. Ecol. Resour.">
        <title>The genomes of chicory, endive, great burdock and yacon provide insights into Asteraceae palaeo-polyploidization history and plant inulin production.</title>
        <authorList>
            <person name="Fan W."/>
            <person name="Wang S."/>
            <person name="Wang H."/>
            <person name="Wang A."/>
            <person name="Jiang F."/>
            <person name="Liu H."/>
            <person name="Zhao H."/>
            <person name="Xu D."/>
            <person name="Zhang Y."/>
        </authorList>
    </citation>
    <scope>NUCLEOTIDE SEQUENCE [LARGE SCALE GENOMIC DNA]</scope>
    <source>
        <strain evidence="2">cv. Punajuju</strain>
    </source>
</reference>
<gene>
    <name evidence="1" type="ORF">L2E82_40788</name>
</gene>
<evidence type="ECO:0000313" key="1">
    <source>
        <dbReference type="EMBL" id="KAI3710987.1"/>
    </source>
</evidence>
<protein>
    <submittedName>
        <fullName evidence="1">Uncharacterized protein</fullName>
    </submittedName>
</protein>
<accession>A0ACB9ALF4</accession>
<dbReference type="EMBL" id="CM042015">
    <property type="protein sequence ID" value="KAI3710987.1"/>
    <property type="molecule type" value="Genomic_DNA"/>
</dbReference>
<reference evidence="1 2" key="2">
    <citation type="journal article" date="2022" name="Mol. Ecol. Resour.">
        <title>The genomes of chicory, endive, great burdock and yacon provide insights into Asteraceae paleo-polyploidization history and plant inulin production.</title>
        <authorList>
            <person name="Fan W."/>
            <person name="Wang S."/>
            <person name="Wang H."/>
            <person name="Wang A."/>
            <person name="Jiang F."/>
            <person name="Liu H."/>
            <person name="Zhao H."/>
            <person name="Xu D."/>
            <person name="Zhang Y."/>
        </authorList>
    </citation>
    <scope>NUCLEOTIDE SEQUENCE [LARGE SCALE GENOMIC DNA]</scope>
    <source>
        <strain evidence="2">cv. Punajuju</strain>
        <tissue evidence="1">Leaves</tissue>
    </source>
</reference>
<proteinExistence type="predicted"/>
<name>A0ACB9ALF4_CICIN</name>
<dbReference type="Proteomes" id="UP001055811">
    <property type="component" value="Linkage Group LG07"/>
</dbReference>
<keyword evidence="2" id="KW-1185">Reference proteome</keyword>
<organism evidence="1 2">
    <name type="scientific">Cichorium intybus</name>
    <name type="common">Chicory</name>
    <dbReference type="NCBI Taxonomy" id="13427"/>
    <lineage>
        <taxon>Eukaryota</taxon>
        <taxon>Viridiplantae</taxon>
        <taxon>Streptophyta</taxon>
        <taxon>Embryophyta</taxon>
        <taxon>Tracheophyta</taxon>
        <taxon>Spermatophyta</taxon>
        <taxon>Magnoliopsida</taxon>
        <taxon>eudicotyledons</taxon>
        <taxon>Gunneridae</taxon>
        <taxon>Pentapetalae</taxon>
        <taxon>asterids</taxon>
        <taxon>campanulids</taxon>
        <taxon>Asterales</taxon>
        <taxon>Asteraceae</taxon>
        <taxon>Cichorioideae</taxon>
        <taxon>Cichorieae</taxon>
        <taxon>Cichoriinae</taxon>
        <taxon>Cichorium</taxon>
    </lineage>
</organism>
<evidence type="ECO:0000313" key="2">
    <source>
        <dbReference type="Proteomes" id="UP001055811"/>
    </source>
</evidence>